<dbReference type="AlphaFoldDB" id="A0AAD5LNP2"/>
<name>A0AAD5LNP2_PYTIN</name>
<evidence type="ECO:0000259" key="1">
    <source>
        <dbReference type="Pfam" id="PF17921"/>
    </source>
</evidence>
<feature type="domain" description="Integrase zinc-binding" evidence="1">
    <location>
        <begin position="54"/>
        <end position="100"/>
    </location>
</feature>
<organism evidence="2 3">
    <name type="scientific">Pythium insidiosum</name>
    <name type="common">Pythiosis disease agent</name>
    <dbReference type="NCBI Taxonomy" id="114742"/>
    <lineage>
        <taxon>Eukaryota</taxon>
        <taxon>Sar</taxon>
        <taxon>Stramenopiles</taxon>
        <taxon>Oomycota</taxon>
        <taxon>Peronosporomycetes</taxon>
        <taxon>Pythiales</taxon>
        <taxon>Pythiaceae</taxon>
        <taxon>Pythium</taxon>
    </lineage>
</organism>
<protein>
    <recommendedName>
        <fullName evidence="1">Integrase zinc-binding domain-containing protein</fullName>
    </recommendedName>
</protein>
<dbReference type="Pfam" id="PF17921">
    <property type="entry name" value="Integrase_H2C2"/>
    <property type="match status" value="1"/>
</dbReference>
<reference evidence="2" key="1">
    <citation type="submission" date="2021-12" db="EMBL/GenBank/DDBJ databases">
        <title>Prjna785345.</title>
        <authorList>
            <person name="Rujirawat T."/>
            <person name="Krajaejun T."/>
        </authorList>
    </citation>
    <scope>NUCLEOTIDE SEQUENCE</scope>
    <source>
        <strain evidence="2">Pi057C3</strain>
    </source>
</reference>
<proteinExistence type="predicted"/>
<dbReference type="InterPro" id="IPR041588">
    <property type="entry name" value="Integrase_H2C2"/>
</dbReference>
<evidence type="ECO:0000313" key="3">
    <source>
        <dbReference type="Proteomes" id="UP001209570"/>
    </source>
</evidence>
<comment type="caution">
    <text evidence="2">The sequence shown here is derived from an EMBL/GenBank/DDBJ whole genome shotgun (WGS) entry which is preliminary data.</text>
</comment>
<dbReference type="Proteomes" id="UP001209570">
    <property type="component" value="Unassembled WGS sequence"/>
</dbReference>
<keyword evidence="3" id="KW-1185">Reference proteome</keyword>
<evidence type="ECO:0000313" key="2">
    <source>
        <dbReference type="EMBL" id="KAJ0388562.1"/>
    </source>
</evidence>
<accession>A0AAD5LNP2</accession>
<dbReference type="Gene3D" id="1.10.340.70">
    <property type="match status" value="1"/>
</dbReference>
<dbReference type="EMBL" id="JAKCXM010008673">
    <property type="protein sequence ID" value="KAJ0388562.1"/>
    <property type="molecule type" value="Genomic_DNA"/>
</dbReference>
<sequence length="100" mass="12016">MSVIKHLSDPSEQTLKELSPSYRSKLHRYALKNGLLMYRSVQDDNYRVVVPDSHDLKLEIMFEYHDVPSSGHRGREKAYLALSRDFYWSNQYKYVRKYLR</sequence>
<gene>
    <name evidence="2" type="ORF">P43SY_010339</name>
</gene>